<name>M0CXW2_HALPD</name>
<proteinExistence type="predicted"/>
<gene>
    <name evidence="3" type="ORF">C474_18875</name>
</gene>
<keyword evidence="2" id="KW-0472">Membrane</keyword>
<comment type="caution">
    <text evidence="3">The sequence shown here is derived from an EMBL/GenBank/DDBJ whole genome shotgun (WGS) entry which is preliminary data.</text>
</comment>
<dbReference type="GO" id="GO:0015385">
    <property type="term" value="F:sodium:proton antiporter activity"/>
    <property type="evidence" value="ECO:0007669"/>
    <property type="project" value="TreeGrafter"/>
</dbReference>
<dbReference type="RefSeq" id="WP_008389542.1">
    <property type="nucleotide sequence ID" value="NZ_AOIV01000042.1"/>
</dbReference>
<feature type="transmembrane region" description="Helical" evidence="2">
    <location>
        <begin position="98"/>
        <end position="116"/>
    </location>
</feature>
<dbReference type="PANTHER" id="PTHR34703:SF1">
    <property type="entry name" value="ANTIPORTER SUBUNIT MNHG2-RELATED"/>
    <property type="match status" value="1"/>
</dbReference>
<feature type="region of interest" description="Disordered" evidence="1">
    <location>
        <begin position="133"/>
        <end position="169"/>
    </location>
</feature>
<dbReference type="PANTHER" id="PTHR34703">
    <property type="entry name" value="ANTIPORTER SUBUNIT MNHG2-RELATED"/>
    <property type="match status" value="1"/>
</dbReference>
<dbReference type="Pfam" id="PF03334">
    <property type="entry name" value="PhaG_MnhG_YufB"/>
    <property type="match status" value="1"/>
</dbReference>
<dbReference type="AlphaFoldDB" id="M0CXW2"/>
<dbReference type="InterPro" id="IPR005133">
    <property type="entry name" value="PhaG_MnhG_YufB"/>
</dbReference>
<dbReference type="InParanoid" id="M0CXW2"/>
<dbReference type="Proteomes" id="UP000011513">
    <property type="component" value="Unassembled WGS sequence"/>
</dbReference>
<reference evidence="3 4" key="1">
    <citation type="journal article" date="2014" name="PLoS Genet.">
        <title>Phylogenetically driven sequencing of extremely halophilic archaea reveals strategies for static and dynamic osmo-response.</title>
        <authorList>
            <person name="Becker E.A."/>
            <person name="Seitzer P.M."/>
            <person name="Tritt A."/>
            <person name="Larsen D."/>
            <person name="Krusor M."/>
            <person name="Yao A.I."/>
            <person name="Wu D."/>
            <person name="Madern D."/>
            <person name="Eisen J.A."/>
            <person name="Darling A.E."/>
            <person name="Facciotti M.T."/>
        </authorList>
    </citation>
    <scope>NUCLEOTIDE SEQUENCE [LARGE SCALE GENOMIC DNA]</scope>
    <source>
        <strain evidence="3 4">JCM 14848</strain>
    </source>
</reference>
<dbReference type="OrthoDB" id="19138at2157"/>
<evidence type="ECO:0000256" key="1">
    <source>
        <dbReference type="SAM" id="MobiDB-lite"/>
    </source>
</evidence>
<keyword evidence="4" id="KW-1185">Reference proteome</keyword>
<dbReference type="PATRIC" id="fig|1227487.5.peg.3750"/>
<feature type="transmembrane region" description="Helical" evidence="2">
    <location>
        <begin position="73"/>
        <end position="92"/>
    </location>
</feature>
<accession>M0CXW2</accession>
<dbReference type="NCBIfam" id="TIGR01300">
    <property type="entry name" value="CPA3_mnhG_phaG"/>
    <property type="match status" value="1"/>
</dbReference>
<dbReference type="eggNOG" id="arCOG03082">
    <property type="taxonomic scope" value="Archaea"/>
</dbReference>
<evidence type="ECO:0000256" key="2">
    <source>
        <dbReference type="SAM" id="Phobius"/>
    </source>
</evidence>
<feature type="compositionally biased region" description="Acidic residues" evidence="1">
    <location>
        <begin position="158"/>
        <end position="169"/>
    </location>
</feature>
<dbReference type="EMBL" id="AOIV01000042">
    <property type="protein sequence ID" value="ELZ26734.1"/>
    <property type="molecule type" value="Genomic_DNA"/>
</dbReference>
<sequence>MIPTPPAPDALSLASALARPIPLAAEGGEATHSVGPIQTALLIVLLVVGTFFLVVGTVGLLRLPNVYNRMHATSKATTLGAASIALAGFVFYGPGGDGLMSLVIVVFLFLTAPTGAHMISRAAQRMGIDFLEEVSWPAPPPDPPEDARPDDSTAGPNSEDDGSAAPSDD</sequence>
<keyword evidence="2" id="KW-0812">Transmembrane</keyword>
<evidence type="ECO:0000313" key="3">
    <source>
        <dbReference type="EMBL" id="ELZ26734.1"/>
    </source>
</evidence>
<keyword evidence="2" id="KW-1133">Transmembrane helix</keyword>
<protein>
    <submittedName>
        <fullName evidence="3">Monovalent cation/proton antiporter, mnhg/phag subunit</fullName>
    </submittedName>
</protein>
<organism evidence="3 4">
    <name type="scientific">Halogeometricum pallidum JCM 14848</name>
    <dbReference type="NCBI Taxonomy" id="1227487"/>
    <lineage>
        <taxon>Archaea</taxon>
        <taxon>Methanobacteriati</taxon>
        <taxon>Methanobacteriota</taxon>
        <taxon>Stenosarchaea group</taxon>
        <taxon>Halobacteria</taxon>
        <taxon>Halobacteriales</taxon>
        <taxon>Haloferacaceae</taxon>
        <taxon>Halogeometricum</taxon>
    </lineage>
</organism>
<evidence type="ECO:0000313" key="4">
    <source>
        <dbReference type="Proteomes" id="UP000011513"/>
    </source>
</evidence>
<feature type="transmembrane region" description="Helical" evidence="2">
    <location>
        <begin position="37"/>
        <end position="61"/>
    </location>
</feature>